<gene>
    <name evidence="8" type="ORF">C2G38_2316761</name>
</gene>
<dbReference type="Gene3D" id="1.10.510.10">
    <property type="entry name" value="Transferase(Phosphotransferase) domain 1"/>
    <property type="match status" value="1"/>
</dbReference>
<dbReference type="PANTHER" id="PTHR46485:SF5">
    <property type="entry name" value="CENTER DIVIDER, ISOFORM A"/>
    <property type="match status" value="1"/>
</dbReference>
<evidence type="ECO:0000313" key="8">
    <source>
        <dbReference type="EMBL" id="RIB28355.1"/>
    </source>
</evidence>
<evidence type="ECO:0000256" key="5">
    <source>
        <dbReference type="ARBA" id="ARBA00022777"/>
    </source>
</evidence>
<dbReference type="Proteomes" id="UP000266673">
    <property type="component" value="Unassembled WGS sequence"/>
</dbReference>
<evidence type="ECO:0000256" key="6">
    <source>
        <dbReference type="ARBA" id="ARBA00022840"/>
    </source>
</evidence>
<evidence type="ECO:0000256" key="3">
    <source>
        <dbReference type="ARBA" id="ARBA00022679"/>
    </source>
</evidence>
<name>A0A397W0S8_9GLOM</name>
<accession>A0A397W0S8</accession>
<keyword evidence="6" id="KW-0067">ATP-binding</keyword>
<comment type="caution">
    <text evidence="8">The sequence shown here is derived from an EMBL/GenBank/DDBJ whole genome shotgun (WGS) entry which is preliminary data.</text>
</comment>
<sequence length="140" mass="15954">MSLKTDKLDYKADNYYMVLQYADSGDLEHYLNAHFSELDWSTKIRMAKEISSGIDCLHSANIVHRDLHDKNILVHGGRMIITDFGLSLSLDSVTLSITSRVYGRCEYSYPLYSQVRMNINGTSIQISIVLVFFFGNCQAE</sequence>
<dbReference type="OrthoDB" id="10261027at2759"/>
<dbReference type="PANTHER" id="PTHR46485">
    <property type="entry name" value="LIM DOMAIN KINASE 1"/>
    <property type="match status" value="1"/>
</dbReference>
<keyword evidence="2" id="KW-0723">Serine/threonine-protein kinase</keyword>
<feature type="domain" description="Protein kinase" evidence="7">
    <location>
        <begin position="1"/>
        <end position="140"/>
    </location>
</feature>
<evidence type="ECO:0000256" key="1">
    <source>
        <dbReference type="ARBA" id="ARBA00005843"/>
    </source>
</evidence>
<evidence type="ECO:0000256" key="4">
    <source>
        <dbReference type="ARBA" id="ARBA00022741"/>
    </source>
</evidence>
<dbReference type="PROSITE" id="PS50011">
    <property type="entry name" value="PROTEIN_KINASE_DOM"/>
    <property type="match status" value="1"/>
</dbReference>
<protein>
    <submittedName>
        <fullName evidence="8">Kinase-like domain-containing protein</fullName>
    </submittedName>
</protein>
<evidence type="ECO:0000256" key="2">
    <source>
        <dbReference type="ARBA" id="ARBA00022527"/>
    </source>
</evidence>
<keyword evidence="5 8" id="KW-0418">Kinase</keyword>
<dbReference type="GO" id="GO:0004674">
    <property type="term" value="F:protein serine/threonine kinase activity"/>
    <property type="evidence" value="ECO:0007669"/>
    <property type="project" value="UniProtKB-KW"/>
</dbReference>
<keyword evidence="3" id="KW-0808">Transferase</keyword>
<evidence type="ECO:0000259" key="7">
    <source>
        <dbReference type="PROSITE" id="PS50011"/>
    </source>
</evidence>
<dbReference type="EMBL" id="QKWP01000068">
    <property type="protein sequence ID" value="RIB28355.1"/>
    <property type="molecule type" value="Genomic_DNA"/>
</dbReference>
<evidence type="ECO:0000313" key="9">
    <source>
        <dbReference type="Proteomes" id="UP000266673"/>
    </source>
</evidence>
<dbReference type="SUPFAM" id="SSF56112">
    <property type="entry name" value="Protein kinase-like (PK-like)"/>
    <property type="match status" value="1"/>
</dbReference>
<organism evidence="8 9">
    <name type="scientific">Gigaspora rosea</name>
    <dbReference type="NCBI Taxonomy" id="44941"/>
    <lineage>
        <taxon>Eukaryota</taxon>
        <taxon>Fungi</taxon>
        <taxon>Fungi incertae sedis</taxon>
        <taxon>Mucoromycota</taxon>
        <taxon>Glomeromycotina</taxon>
        <taxon>Glomeromycetes</taxon>
        <taxon>Diversisporales</taxon>
        <taxon>Gigasporaceae</taxon>
        <taxon>Gigaspora</taxon>
    </lineage>
</organism>
<comment type="similarity">
    <text evidence="1">Belongs to the protein kinase superfamily. TKL Ser/Thr protein kinase family.</text>
</comment>
<dbReference type="InterPro" id="IPR011009">
    <property type="entry name" value="Kinase-like_dom_sf"/>
</dbReference>
<dbReference type="Pfam" id="PF07714">
    <property type="entry name" value="PK_Tyr_Ser-Thr"/>
    <property type="match status" value="1"/>
</dbReference>
<keyword evidence="9" id="KW-1185">Reference proteome</keyword>
<reference evidence="8 9" key="1">
    <citation type="submission" date="2018-06" db="EMBL/GenBank/DDBJ databases">
        <title>Comparative genomics reveals the genomic features of Rhizophagus irregularis, R. cerebriforme, R. diaphanum and Gigaspora rosea, and their symbiotic lifestyle signature.</title>
        <authorList>
            <person name="Morin E."/>
            <person name="San Clemente H."/>
            <person name="Chen E.C.H."/>
            <person name="De La Providencia I."/>
            <person name="Hainaut M."/>
            <person name="Kuo A."/>
            <person name="Kohler A."/>
            <person name="Murat C."/>
            <person name="Tang N."/>
            <person name="Roy S."/>
            <person name="Loubradou J."/>
            <person name="Henrissat B."/>
            <person name="Grigoriev I.V."/>
            <person name="Corradi N."/>
            <person name="Roux C."/>
            <person name="Martin F.M."/>
        </authorList>
    </citation>
    <scope>NUCLEOTIDE SEQUENCE [LARGE SCALE GENOMIC DNA]</scope>
    <source>
        <strain evidence="8 9">DAOM 194757</strain>
    </source>
</reference>
<proteinExistence type="inferred from homology"/>
<dbReference type="GO" id="GO:0005524">
    <property type="term" value="F:ATP binding"/>
    <property type="evidence" value="ECO:0007669"/>
    <property type="project" value="UniProtKB-KW"/>
</dbReference>
<keyword evidence="4" id="KW-0547">Nucleotide-binding</keyword>
<dbReference type="InterPro" id="IPR000719">
    <property type="entry name" value="Prot_kinase_dom"/>
</dbReference>
<dbReference type="InterPro" id="IPR050940">
    <property type="entry name" value="Actin_reg-Ser/Thr_kinase"/>
</dbReference>
<dbReference type="InterPro" id="IPR001245">
    <property type="entry name" value="Ser-Thr/Tyr_kinase_cat_dom"/>
</dbReference>
<dbReference type="AlphaFoldDB" id="A0A397W0S8"/>